<dbReference type="Pfam" id="PF25967">
    <property type="entry name" value="RND-MFP_C"/>
    <property type="match status" value="1"/>
</dbReference>
<dbReference type="SUPFAM" id="SSF111369">
    <property type="entry name" value="HlyD-like secretion proteins"/>
    <property type="match status" value="1"/>
</dbReference>
<sequence length="395" mass="41866">MKLSNSIGRTLIIAGVIAVALVAMASASGVLEEEPQASVLTEFVSLGTIEETVLANGELEPARIVSVGAQVSGQLKTLHVELGQKIKAGDLIAEIDPTAQAYALRIAEAALANVKAQRKARGFELRRAEQAYDRQKSMARQRAASVAELETAEAAFKVLTADIEALDAQIAQATVEVENAKANLGYTKVTAPMDGVVVAVVTKAGQTLNSNLAVPTIIVLAELNVMQVKVRISEADITRVKPGQIVRFTIMGETHLPTVGRLEQIAPAPTSIATESTTASTTAGQATQAVYFNGIFTTPNPDGRLRPMMTTLVTIVVGQAEDVPLVPWSALTERDQNGRYRLSVRSSSGEISERLVTIGLTDRIKAQVIDGLQVGEEVVIPADGQASDSNAMEMM</sequence>
<keyword evidence="9" id="KW-1185">Reference proteome</keyword>
<organism evidence="8 9">
    <name type="scientific">Thalassospira permensis NBRC 106175</name>
    <dbReference type="NCBI Taxonomy" id="1353532"/>
    <lineage>
        <taxon>Bacteria</taxon>
        <taxon>Pseudomonadati</taxon>
        <taxon>Pseudomonadota</taxon>
        <taxon>Alphaproteobacteria</taxon>
        <taxon>Rhodospirillales</taxon>
        <taxon>Thalassospiraceae</taxon>
        <taxon>Thalassospira</taxon>
    </lineage>
</organism>
<dbReference type="NCBIfam" id="TIGR01730">
    <property type="entry name" value="RND_mfp"/>
    <property type="match status" value="1"/>
</dbReference>
<dbReference type="Pfam" id="PF25917">
    <property type="entry name" value="BSH_RND"/>
    <property type="match status" value="1"/>
</dbReference>
<protein>
    <submittedName>
        <fullName evidence="8">Uncharacterized protein</fullName>
    </submittedName>
</protein>
<evidence type="ECO:0000256" key="4">
    <source>
        <dbReference type="ARBA" id="ARBA00023054"/>
    </source>
</evidence>
<dbReference type="Gene3D" id="2.40.30.170">
    <property type="match status" value="1"/>
</dbReference>
<feature type="coiled-coil region" evidence="5">
    <location>
        <begin position="149"/>
        <end position="183"/>
    </location>
</feature>
<dbReference type="Gene3D" id="2.40.420.20">
    <property type="match status" value="1"/>
</dbReference>
<evidence type="ECO:0000256" key="5">
    <source>
        <dbReference type="SAM" id="Coils"/>
    </source>
</evidence>
<dbReference type="InterPro" id="IPR058627">
    <property type="entry name" value="MdtA-like_C"/>
</dbReference>
<evidence type="ECO:0000259" key="6">
    <source>
        <dbReference type="Pfam" id="PF25917"/>
    </source>
</evidence>
<dbReference type="PANTHER" id="PTHR30469">
    <property type="entry name" value="MULTIDRUG RESISTANCE PROTEIN MDTA"/>
    <property type="match status" value="1"/>
</dbReference>
<evidence type="ECO:0000259" key="7">
    <source>
        <dbReference type="Pfam" id="PF25967"/>
    </source>
</evidence>
<accession>A0ABR4TI69</accession>
<evidence type="ECO:0000256" key="2">
    <source>
        <dbReference type="ARBA" id="ARBA00009477"/>
    </source>
</evidence>
<reference evidence="8 9" key="1">
    <citation type="submission" date="2013-07" db="EMBL/GenBank/DDBJ databases">
        <title>Thalassospira permensis NBRC 106175 Genome Sequencing.</title>
        <authorList>
            <person name="Lai Q."/>
            <person name="Shao Z."/>
        </authorList>
    </citation>
    <scope>NUCLEOTIDE SEQUENCE [LARGE SCALE GENOMIC DNA]</scope>
    <source>
        <strain evidence="8 9">NBRC 106175</strain>
    </source>
</reference>
<evidence type="ECO:0000256" key="1">
    <source>
        <dbReference type="ARBA" id="ARBA00004196"/>
    </source>
</evidence>
<evidence type="ECO:0000313" key="9">
    <source>
        <dbReference type="Proteomes" id="UP000027463"/>
    </source>
</evidence>
<evidence type="ECO:0000256" key="3">
    <source>
        <dbReference type="ARBA" id="ARBA00022448"/>
    </source>
</evidence>
<dbReference type="PANTHER" id="PTHR30469:SF33">
    <property type="entry name" value="SLR1207 PROTEIN"/>
    <property type="match status" value="1"/>
</dbReference>
<dbReference type="EMBL" id="AUNC01000072">
    <property type="protein sequence ID" value="KEO50461.1"/>
    <property type="molecule type" value="Genomic_DNA"/>
</dbReference>
<dbReference type="Gene3D" id="6.10.140.1990">
    <property type="match status" value="1"/>
</dbReference>
<dbReference type="Proteomes" id="UP000027463">
    <property type="component" value="Unassembled WGS sequence"/>
</dbReference>
<evidence type="ECO:0000313" key="8">
    <source>
        <dbReference type="EMBL" id="KEO50461.1"/>
    </source>
</evidence>
<gene>
    <name evidence="8" type="ORF">SMB34_10885</name>
</gene>
<dbReference type="Gene3D" id="2.40.50.100">
    <property type="match status" value="1"/>
</dbReference>
<comment type="subcellular location">
    <subcellularLocation>
        <location evidence="1">Cell envelope</location>
    </subcellularLocation>
</comment>
<dbReference type="InterPro" id="IPR006143">
    <property type="entry name" value="RND_pump_MFP"/>
</dbReference>
<dbReference type="InterPro" id="IPR058625">
    <property type="entry name" value="MdtA-like_BSH"/>
</dbReference>
<name>A0ABR4TI69_9PROT</name>
<dbReference type="InterPro" id="IPR030190">
    <property type="entry name" value="MacA_alpha-hairpin_sf"/>
</dbReference>
<feature type="domain" description="Multidrug resistance protein MdtA-like C-terminal permuted SH3" evidence="7">
    <location>
        <begin position="325"/>
        <end position="380"/>
    </location>
</feature>
<proteinExistence type="inferred from homology"/>
<keyword evidence="3" id="KW-0813">Transport</keyword>
<keyword evidence="4 5" id="KW-0175">Coiled coil</keyword>
<dbReference type="RefSeq" id="WP_037992806.1">
    <property type="nucleotide sequence ID" value="NZ_AUNC01000072.1"/>
</dbReference>
<comment type="caution">
    <text evidence="8">The sequence shown here is derived from an EMBL/GenBank/DDBJ whole genome shotgun (WGS) entry which is preliminary data.</text>
</comment>
<comment type="similarity">
    <text evidence="2">Belongs to the membrane fusion protein (MFP) (TC 8.A.1) family.</text>
</comment>
<feature type="domain" description="Multidrug resistance protein MdtA-like barrel-sandwich hybrid" evidence="6">
    <location>
        <begin position="63"/>
        <end position="219"/>
    </location>
</feature>